<protein>
    <submittedName>
        <fullName evidence="1">Uncharacterized protein</fullName>
    </submittedName>
</protein>
<comment type="caution">
    <text evidence="1">The sequence shown here is derived from an EMBL/GenBank/DDBJ whole genome shotgun (WGS) entry which is preliminary data.</text>
</comment>
<gene>
    <name evidence="1" type="ORF">EAH81_05695</name>
</gene>
<organism evidence="1 2">
    <name type="scientific">Flavobacterium pectinovorum</name>
    <dbReference type="NCBI Taxonomy" id="29533"/>
    <lineage>
        <taxon>Bacteria</taxon>
        <taxon>Pseudomonadati</taxon>
        <taxon>Bacteroidota</taxon>
        <taxon>Flavobacteriia</taxon>
        <taxon>Flavobacteriales</taxon>
        <taxon>Flavobacteriaceae</taxon>
        <taxon>Flavobacterium</taxon>
    </lineage>
</organism>
<proteinExistence type="predicted"/>
<evidence type="ECO:0000313" key="2">
    <source>
        <dbReference type="Proteomes" id="UP000319700"/>
    </source>
</evidence>
<accession>A0A502F483</accession>
<dbReference type="Proteomes" id="UP000319700">
    <property type="component" value="Unassembled WGS sequence"/>
</dbReference>
<sequence length="69" mass="7691">MFRGAKVQRFSVEAHSSASNGRFATKALRHKAFLFIGAKVQRFSVEAHRSASNGHFATKALIRREVFLG</sequence>
<reference evidence="1 2" key="1">
    <citation type="journal article" date="2019" name="Environ. Microbiol.">
        <title>Species interactions and distinct microbial communities in high Arctic permafrost affected cryosols are associated with the CH4 and CO2 gas fluxes.</title>
        <authorList>
            <person name="Altshuler I."/>
            <person name="Hamel J."/>
            <person name="Turney S."/>
            <person name="Magnuson E."/>
            <person name="Levesque R."/>
            <person name="Greer C."/>
            <person name="Whyte L.G."/>
        </authorList>
    </citation>
    <scope>NUCLEOTIDE SEQUENCE [LARGE SCALE GENOMIC DNA]</scope>
    <source>
        <strain evidence="1 2">42</strain>
    </source>
</reference>
<evidence type="ECO:0000313" key="1">
    <source>
        <dbReference type="EMBL" id="TPG44044.1"/>
    </source>
</evidence>
<dbReference type="AlphaFoldDB" id="A0A502F483"/>
<keyword evidence="2" id="KW-1185">Reference proteome</keyword>
<dbReference type="EMBL" id="RCZH01000003">
    <property type="protein sequence ID" value="TPG44044.1"/>
    <property type="molecule type" value="Genomic_DNA"/>
</dbReference>
<name>A0A502F483_9FLAO</name>